<accession>A0A7C9QRA3</accession>
<reference evidence="1 2" key="1">
    <citation type="submission" date="2020-02" db="EMBL/GenBank/DDBJ databases">
        <authorList>
            <person name="Dziuba M."/>
            <person name="Kuznetsov B."/>
            <person name="Mardanov A."/>
            <person name="Ravin N."/>
            <person name="Grouzdev D."/>
        </authorList>
    </citation>
    <scope>NUCLEOTIDE SEQUENCE [LARGE SCALE GENOMIC DNA]</scope>
    <source>
        <strain evidence="1 2">SpK</strain>
    </source>
</reference>
<organism evidence="1 2">
    <name type="scientific">Magnetospirillum aberrantis SpK</name>
    <dbReference type="NCBI Taxonomy" id="908842"/>
    <lineage>
        <taxon>Bacteria</taxon>
        <taxon>Pseudomonadati</taxon>
        <taxon>Pseudomonadota</taxon>
        <taxon>Alphaproteobacteria</taxon>
        <taxon>Rhodospirillales</taxon>
        <taxon>Rhodospirillaceae</taxon>
        <taxon>Magnetospirillum</taxon>
    </lineage>
</organism>
<dbReference type="RefSeq" id="WP_163673828.1">
    <property type="nucleotide sequence ID" value="NZ_JAAIYP010000004.1"/>
</dbReference>
<name>A0A7C9QRA3_9PROT</name>
<evidence type="ECO:0000313" key="2">
    <source>
        <dbReference type="Proteomes" id="UP000480684"/>
    </source>
</evidence>
<dbReference type="Proteomes" id="UP000480684">
    <property type="component" value="Unassembled WGS sequence"/>
</dbReference>
<keyword evidence="2" id="KW-1185">Reference proteome</keyword>
<protein>
    <submittedName>
        <fullName evidence="1">Uncharacterized protein</fullName>
    </submittedName>
</protein>
<sequence>MFGFLKTMFDKEAQEAIDRRARQLAPSRAPKPAAVPAPNRDAAIARMQSQVKDFVTPERQALIANAMAVHRAKQNILADLDDESRAKLVAMAITTLLHQDPPPEKTKK</sequence>
<proteinExistence type="predicted"/>
<comment type="caution">
    <text evidence="1">The sequence shown here is derived from an EMBL/GenBank/DDBJ whole genome shotgun (WGS) entry which is preliminary data.</text>
</comment>
<evidence type="ECO:0000313" key="1">
    <source>
        <dbReference type="EMBL" id="NFV78678.1"/>
    </source>
</evidence>
<dbReference type="AlphaFoldDB" id="A0A7C9QRA3"/>
<dbReference type="EMBL" id="JAAIYP010000004">
    <property type="protein sequence ID" value="NFV78678.1"/>
    <property type="molecule type" value="Genomic_DNA"/>
</dbReference>
<gene>
    <name evidence="1" type="ORF">G4223_00925</name>
</gene>